<evidence type="ECO:0000313" key="1">
    <source>
        <dbReference type="EMBL" id="CBX26707.1"/>
    </source>
</evidence>
<gene>
    <name evidence="1" type="ORF">N47_A07360</name>
</gene>
<sequence>MNETDLDWRKWLKNGDQYLKAATPKGEKNRFGADIRYNLLSMSLEGYVMAILDYHKKLPDNHTFIDLINGLETVMPIDETLKKRILQYENIQSICSIEKYHRSSPTKEELDDLKGAITEISMIAHKTCV</sequence>
<dbReference type="EMBL" id="FR695864">
    <property type="protein sequence ID" value="CBX26707.1"/>
    <property type="molecule type" value="Genomic_DNA"/>
</dbReference>
<reference evidence="1" key="1">
    <citation type="journal article" date="2011" name="Environ. Microbiol.">
        <title>Genomic insights into the metabolic potential of the polycyclic aromatic hydrocarbon degrading sulfate-reducing Deltaproteobacterium N47.</title>
        <authorList>
            <person name="Bergmann F."/>
            <person name="Selesi D."/>
            <person name="Weinmaier T."/>
            <person name="Tischler P."/>
            <person name="Rattei T."/>
            <person name="Meckenstock R.U."/>
        </authorList>
    </citation>
    <scope>NUCLEOTIDE SEQUENCE</scope>
</reference>
<name>E1Y813_9BACT</name>
<proteinExistence type="predicted"/>
<protein>
    <recommendedName>
        <fullName evidence="2">HEPN domain-containing protein</fullName>
    </recommendedName>
</protein>
<accession>E1Y813</accession>
<dbReference type="AlphaFoldDB" id="E1Y813"/>
<evidence type="ECO:0008006" key="2">
    <source>
        <dbReference type="Google" id="ProtNLM"/>
    </source>
</evidence>
<organism evidence="1">
    <name type="scientific">uncultured Desulfobacterium sp</name>
    <dbReference type="NCBI Taxonomy" id="201089"/>
    <lineage>
        <taxon>Bacteria</taxon>
        <taxon>Pseudomonadati</taxon>
        <taxon>Thermodesulfobacteriota</taxon>
        <taxon>Desulfobacteria</taxon>
        <taxon>Desulfobacterales</taxon>
        <taxon>Desulfobacteriaceae</taxon>
        <taxon>Desulfobacterium</taxon>
        <taxon>environmental samples</taxon>
    </lineage>
</organism>